<keyword evidence="3" id="KW-1185">Reference proteome</keyword>
<protein>
    <recommendedName>
        <fullName evidence="1">N-acetyltransferase domain-containing protein</fullName>
    </recommendedName>
</protein>
<gene>
    <name evidence="2" type="ORF">PFISCL1PPCAC_25926</name>
</gene>
<evidence type="ECO:0000313" key="3">
    <source>
        <dbReference type="Proteomes" id="UP001432322"/>
    </source>
</evidence>
<sequence>MMREFNTREELKELLEKEMEGDHRERPENNFLENSLKTAIAGEYTTTLLEVYGYPECDPQYIALVEHSEQQFPFFVVRMPLTGHNYEALNEFARLLLTKYRHNLRKYSYRIDQKFNFCLQFEQNLSILGEKFVQANTLANGWFFMDAKQRETILSANTDAPVGFSFEKVDADKDGEMIHAVWKYGVDAECTKNRLRHLPSICARNEKGEIVGWVMSSRFGQISNLYVLPEYRNLGLGKNLELSVAKEFSRKGMRVFKYVEISNKSVFDGSLRSPHWTLWMEEDEDNNETKHTKVNYLKKFKRA</sequence>
<dbReference type="InterPro" id="IPR016181">
    <property type="entry name" value="Acyl_CoA_acyltransferase"/>
</dbReference>
<feature type="non-terminal residue" evidence="2">
    <location>
        <position position="303"/>
    </location>
</feature>
<dbReference type="PANTHER" id="PTHR20958:SF6">
    <property type="entry name" value="GLYCINE N-ACYLTRANSFERASE-LIKE PROTEIN"/>
    <property type="match status" value="1"/>
</dbReference>
<dbReference type="PANTHER" id="PTHR20958">
    <property type="entry name" value="GLYCINE N-ACYLTRANSFERASE-LIKE PROTEIN"/>
    <property type="match status" value="1"/>
</dbReference>
<dbReference type="EMBL" id="BTSY01000006">
    <property type="protein sequence ID" value="GMT34629.1"/>
    <property type="molecule type" value="Genomic_DNA"/>
</dbReference>
<comment type="caution">
    <text evidence="2">The sequence shown here is derived from an EMBL/GenBank/DDBJ whole genome shotgun (WGS) entry which is preliminary data.</text>
</comment>
<dbReference type="Gene3D" id="3.40.630.30">
    <property type="match status" value="1"/>
</dbReference>
<evidence type="ECO:0000259" key="1">
    <source>
        <dbReference type="PROSITE" id="PS51186"/>
    </source>
</evidence>
<organism evidence="2 3">
    <name type="scientific">Pristionchus fissidentatus</name>
    <dbReference type="NCBI Taxonomy" id="1538716"/>
    <lineage>
        <taxon>Eukaryota</taxon>
        <taxon>Metazoa</taxon>
        <taxon>Ecdysozoa</taxon>
        <taxon>Nematoda</taxon>
        <taxon>Chromadorea</taxon>
        <taxon>Rhabditida</taxon>
        <taxon>Rhabditina</taxon>
        <taxon>Diplogasteromorpha</taxon>
        <taxon>Diplogasteroidea</taxon>
        <taxon>Neodiplogasteridae</taxon>
        <taxon>Pristionchus</taxon>
    </lineage>
</organism>
<evidence type="ECO:0000313" key="2">
    <source>
        <dbReference type="EMBL" id="GMT34629.1"/>
    </source>
</evidence>
<dbReference type="InterPro" id="IPR053225">
    <property type="entry name" value="Acyl-CoA_N-acyltransferase"/>
</dbReference>
<dbReference type="Proteomes" id="UP001432322">
    <property type="component" value="Unassembled WGS sequence"/>
</dbReference>
<dbReference type="InterPro" id="IPR000182">
    <property type="entry name" value="GNAT_dom"/>
</dbReference>
<dbReference type="AlphaFoldDB" id="A0AAV5WYM2"/>
<dbReference type="PROSITE" id="PS51186">
    <property type="entry name" value="GNAT"/>
    <property type="match status" value="1"/>
</dbReference>
<reference evidence="2" key="1">
    <citation type="submission" date="2023-10" db="EMBL/GenBank/DDBJ databases">
        <title>Genome assembly of Pristionchus species.</title>
        <authorList>
            <person name="Yoshida K."/>
            <person name="Sommer R.J."/>
        </authorList>
    </citation>
    <scope>NUCLEOTIDE SEQUENCE</scope>
    <source>
        <strain evidence="2">RS5133</strain>
    </source>
</reference>
<dbReference type="GO" id="GO:0016747">
    <property type="term" value="F:acyltransferase activity, transferring groups other than amino-acyl groups"/>
    <property type="evidence" value="ECO:0007669"/>
    <property type="project" value="InterPro"/>
</dbReference>
<feature type="domain" description="N-acetyltransferase" evidence="1">
    <location>
        <begin position="151"/>
        <end position="285"/>
    </location>
</feature>
<proteinExistence type="predicted"/>
<dbReference type="SUPFAM" id="SSF55729">
    <property type="entry name" value="Acyl-CoA N-acyltransferases (Nat)"/>
    <property type="match status" value="1"/>
</dbReference>
<name>A0AAV5WYM2_9BILA</name>
<dbReference type="InterPro" id="IPR013653">
    <property type="entry name" value="GCN5-like_dom"/>
</dbReference>
<accession>A0AAV5WYM2</accession>
<dbReference type="Pfam" id="PF08445">
    <property type="entry name" value="FR47"/>
    <property type="match status" value="1"/>
</dbReference>
<dbReference type="CDD" id="cd04301">
    <property type="entry name" value="NAT_SF"/>
    <property type="match status" value="1"/>
</dbReference>